<dbReference type="InterPro" id="IPR016487">
    <property type="entry name" value="Lsm6/sSmF"/>
</dbReference>
<dbReference type="SMART" id="SM00651">
    <property type="entry name" value="Sm"/>
    <property type="match status" value="1"/>
</dbReference>
<evidence type="ECO:0000313" key="4">
    <source>
        <dbReference type="Proteomes" id="UP000001137"/>
    </source>
</evidence>
<feature type="domain" description="Sm" evidence="2">
    <location>
        <begin position="11"/>
        <end position="85"/>
    </location>
</feature>
<dbReference type="eggNOG" id="arCOG00998">
    <property type="taxonomic scope" value="Archaea"/>
</dbReference>
<dbReference type="SUPFAM" id="SSF50182">
    <property type="entry name" value="Sm-like ribonucleoproteins"/>
    <property type="match status" value="1"/>
</dbReference>
<dbReference type="Pfam" id="PF01423">
    <property type="entry name" value="LSM"/>
    <property type="match status" value="1"/>
</dbReference>
<dbReference type="PANTHER" id="PTHR11021:SF0">
    <property type="entry name" value="SMALL NUCLEAR RIBONUCLEOPROTEIN F"/>
    <property type="match status" value="1"/>
</dbReference>
<sequence>MQEKTEVNSVQPLRALGMMVNKSVVVKLKAGRVLSGTLRFIDQCMNIVLDDAEELDTRTNQVIVRYGKVLIRGNQVLYVSVRNELE</sequence>
<dbReference type="InterPro" id="IPR001163">
    <property type="entry name" value="Sm_dom_euk/arc"/>
</dbReference>
<gene>
    <name evidence="3" type="ordered locus">Cmaq_0866</name>
</gene>
<evidence type="ECO:0000259" key="2">
    <source>
        <dbReference type="PROSITE" id="PS52002"/>
    </source>
</evidence>
<dbReference type="GeneID" id="5708919"/>
<reference evidence="3 4" key="1">
    <citation type="submission" date="2007-10" db="EMBL/GenBank/DDBJ databases">
        <title>Complete sequence of Caldivirga maquilingensis IC-167.</title>
        <authorList>
            <consortium name="US DOE Joint Genome Institute"/>
            <person name="Copeland A."/>
            <person name="Lucas S."/>
            <person name="Lapidus A."/>
            <person name="Barry K."/>
            <person name="Glavina del Rio T."/>
            <person name="Dalin E."/>
            <person name="Tice H."/>
            <person name="Pitluck S."/>
            <person name="Saunders E."/>
            <person name="Brettin T."/>
            <person name="Bruce D."/>
            <person name="Detter J.C."/>
            <person name="Han C."/>
            <person name="Schmutz J."/>
            <person name="Larimer F."/>
            <person name="Land M."/>
            <person name="Hauser L."/>
            <person name="Kyrpides N."/>
            <person name="Ivanova N."/>
            <person name="Biddle J.F."/>
            <person name="Zhang Z."/>
            <person name="Fitz-Gibbon S.T."/>
            <person name="Lowe T.M."/>
            <person name="Saltikov C."/>
            <person name="House C.H."/>
            <person name="Richardson P."/>
        </authorList>
    </citation>
    <scope>NUCLEOTIDE SEQUENCE [LARGE SCALE GENOMIC DNA]</scope>
    <source>
        <strain evidence="4">ATCC 700844 / DSM 13496 / JCM 10307 / IC-167</strain>
    </source>
</reference>
<keyword evidence="4" id="KW-1185">Reference proteome</keyword>
<evidence type="ECO:0000256" key="1">
    <source>
        <dbReference type="ARBA" id="ARBA00023274"/>
    </source>
</evidence>
<dbReference type="RefSeq" id="WP_012185920.1">
    <property type="nucleotide sequence ID" value="NC_009954.1"/>
</dbReference>
<dbReference type="GO" id="GO:1990904">
    <property type="term" value="C:ribonucleoprotein complex"/>
    <property type="evidence" value="ECO:0007669"/>
    <property type="project" value="UniProtKB-KW"/>
</dbReference>
<protein>
    <submittedName>
        <fullName evidence="3">Like-Sm ribonucleoprotein core</fullName>
    </submittedName>
</protein>
<dbReference type="STRING" id="397948.Cmaq_0866"/>
<accession>A8MD45</accession>
<dbReference type="EMBL" id="CP000852">
    <property type="protein sequence ID" value="ABW01701.1"/>
    <property type="molecule type" value="Genomic_DNA"/>
</dbReference>
<dbReference type="InterPro" id="IPR010920">
    <property type="entry name" value="LSM_dom_sf"/>
</dbReference>
<evidence type="ECO:0000313" key="3">
    <source>
        <dbReference type="EMBL" id="ABW01701.1"/>
    </source>
</evidence>
<dbReference type="GO" id="GO:0000398">
    <property type="term" value="P:mRNA splicing, via spliceosome"/>
    <property type="evidence" value="ECO:0007669"/>
    <property type="project" value="InterPro"/>
</dbReference>
<dbReference type="AlphaFoldDB" id="A8MD45"/>
<dbReference type="CDD" id="cd01726">
    <property type="entry name" value="LSm6"/>
    <property type="match status" value="1"/>
</dbReference>
<dbReference type="GO" id="GO:0003723">
    <property type="term" value="F:RNA binding"/>
    <property type="evidence" value="ECO:0007669"/>
    <property type="project" value="InterPro"/>
</dbReference>
<dbReference type="PROSITE" id="PS52002">
    <property type="entry name" value="SM"/>
    <property type="match status" value="1"/>
</dbReference>
<dbReference type="PANTHER" id="PTHR11021">
    <property type="entry name" value="SMALL NUCLEAR RIBONUCLEOPROTEIN F SNRNP-F"/>
    <property type="match status" value="1"/>
</dbReference>
<dbReference type="HOGENOM" id="CLU_076902_11_0_2"/>
<name>A8MD45_CALMQ</name>
<dbReference type="KEGG" id="cma:Cmaq_0866"/>
<dbReference type="Proteomes" id="UP000001137">
    <property type="component" value="Chromosome"/>
</dbReference>
<dbReference type="InterPro" id="IPR047575">
    <property type="entry name" value="Sm"/>
</dbReference>
<dbReference type="OrthoDB" id="371816at2157"/>
<dbReference type="Gene3D" id="2.30.30.100">
    <property type="match status" value="1"/>
</dbReference>
<keyword evidence="1 3" id="KW-0687">Ribonucleoprotein</keyword>
<organism evidence="3 4">
    <name type="scientific">Caldivirga maquilingensis (strain ATCC 700844 / DSM 13496 / JCM 10307 / IC-167)</name>
    <dbReference type="NCBI Taxonomy" id="397948"/>
    <lineage>
        <taxon>Archaea</taxon>
        <taxon>Thermoproteota</taxon>
        <taxon>Thermoprotei</taxon>
        <taxon>Thermoproteales</taxon>
        <taxon>Thermoproteaceae</taxon>
        <taxon>Caldivirga</taxon>
    </lineage>
</organism>
<proteinExistence type="predicted"/>